<dbReference type="EMBL" id="NIBU01000118">
    <property type="protein sequence ID" value="PHM27013.1"/>
    <property type="molecule type" value="Genomic_DNA"/>
</dbReference>
<feature type="domain" description="Acyltransferase 3" evidence="2">
    <location>
        <begin position="5"/>
        <end position="351"/>
    </location>
</feature>
<evidence type="ECO:0000313" key="6">
    <source>
        <dbReference type="Proteomes" id="UP000224871"/>
    </source>
</evidence>
<dbReference type="PANTHER" id="PTHR23028">
    <property type="entry name" value="ACETYLTRANSFERASE"/>
    <property type="match status" value="1"/>
</dbReference>
<keyword evidence="6" id="KW-1185">Reference proteome</keyword>
<feature type="transmembrane region" description="Helical" evidence="1">
    <location>
        <begin position="328"/>
        <end position="352"/>
    </location>
</feature>
<evidence type="ECO:0000256" key="1">
    <source>
        <dbReference type="SAM" id="Phobius"/>
    </source>
</evidence>
<dbReference type="EMBL" id="FTLG01000016">
    <property type="protein sequence ID" value="SIP71298.1"/>
    <property type="molecule type" value="Genomic_DNA"/>
</dbReference>
<reference evidence="4" key="1">
    <citation type="submission" date="2016-12" db="EMBL/GenBank/DDBJ databases">
        <authorList>
            <person name="Song W.-J."/>
            <person name="Kurnit D.M."/>
        </authorList>
    </citation>
    <scope>NUCLEOTIDE SEQUENCE [LARGE SCALE GENOMIC DNA]</scope>
    <source>
        <strain evidence="4">HGB1681</strain>
    </source>
</reference>
<feature type="transmembrane region" description="Helical" evidence="1">
    <location>
        <begin position="287"/>
        <end position="307"/>
    </location>
</feature>
<sequence length="371" mass="42797">MKRFESLDAVRGIGALIVVTGHLHIVGAFTELHFFRTCYIIVELFFVLSGFVLAHTYAYREVKFTPYISSRFFRIFPLHILMLLIFILLECCRLLIQKNYGIEFDTPPFTGRTALSEILPNLFLIQSWTPTTNFLSLTFNYPTWSLSVEFYTYIILYLTIIIFSKFNISPIVWLSISVITLWLLVTGKHNILQQAVTRGVSSFFAGAFTYSIFRVFSDIKISVITATTLEIICIALLIFFVNSQYEAKQIICTIIYCMTVFILAYQKGIISSIFLNKHMQYLGKISYSIYMVHAAIILIITTTMFVIQKKTGIELTPFIEGRRNLTTGSLFFNNILALSIYFIVIFVATVIYNNVEERFMKYKITFSSNTR</sequence>
<dbReference type="Proteomes" id="UP000224871">
    <property type="component" value="Unassembled WGS sequence"/>
</dbReference>
<dbReference type="AlphaFoldDB" id="A0A1N6MR29"/>
<evidence type="ECO:0000313" key="5">
    <source>
        <dbReference type="Proteomes" id="UP000196435"/>
    </source>
</evidence>
<reference evidence="5" key="2">
    <citation type="submission" date="2016-12" db="EMBL/GenBank/DDBJ databases">
        <authorList>
            <person name="Gaudriault S."/>
        </authorList>
    </citation>
    <scope>NUCLEOTIDE SEQUENCE [LARGE SCALE GENOMIC DNA]</scope>
    <source>
        <strain evidence="5">HGB1681 (deposited as PTA-6826 in the American Type Culture Collection)</strain>
    </source>
</reference>
<gene>
    <name evidence="3" type="ORF">Xinn_03997</name>
    <name evidence="4" type="ORF">XIS1_1120002</name>
</gene>
<keyword evidence="1" id="KW-0472">Membrane</keyword>
<dbReference type="GO" id="GO:0016020">
    <property type="term" value="C:membrane"/>
    <property type="evidence" value="ECO:0007669"/>
    <property type="project" value="TreeGrafter"/>
</dbReference>
<dbReference type="RefSeq" id="WP_169923636.1">
    <property type="nucleotide sequence ID" value="NZ_CAWNQC010000022.1"/>
</dbReference>
<proteinExistence type="predicted"/>
<dbReference type="InterPro" id="IPR050879">
    <property type="entry name" value="Acyltransferase_3"/>
</dbReference>
<name>A0A1N6MR29_9GAMM</name>
<evidence type="ECO:0000313" key="4">
    <source>
        <dbReference type="EMBL" id="SIP71298.1"/>
    </source>
</evidence>
<dbReference type="InterPro" id="IPR002656">
    <property type="entry name" value="Acyl_transf_3_dom"/>
</dbReference>
<dbReference type="GO" id="GO:0000271">
    <property type="term" value="P:polysaccharide biosynthetic process"/>
    <property type="evidence" value="ECO:0007669"/>
    <property type="project" value="TreeGrafter"/>
</dbReference>
<feature type="transmembrane region" description="Helical" evidence="1">
    <location>
        <begin position="72"/>
        <end position="96"/>
    </location>
</feature>
<feature type="transmembrane region" description="Helical" evidence="1">
    <location>
        <begin position="150"/>
        <end position="183"/>
    </location>
</feature>
<reference evidence="3 6" key="3">
    <citation type="journal article" date="2017" name="Nat. Microbiol.">
        <title>Natural product diversity associated with the nematode symbionts Photorhabdus and Xenorhabdus.</title>
        <authorList>
            <person name="Tobias N.J."/>
            <person name="Wolff H."/>
            <person name="Djahanschiri B."/>
            <person name="Grundmann F."/>
            <person name="Kronenwerth M."/>
            <person name="Shi Y.M."/>
            <person name="Simonyi S."/>
            <person name="Grun P."/>
            <person name="Shapiro-Ilan D."/>
            <person name="Pidot S.J."/>
            <person name="Stinear T.P."/>
            <person name="Ebersberger I."/>
            <person name="Bode H.B."/>
        </authorList>
    </citation>
    <scope>NUCLEOTIDE SEQUENCE [LARGE SCALE GENOMIC DNA]</scope>
    <source>
        <strain evidence="3 6">DSM 16336</strain>
    </source>
</reference>
<dbReference type="Proteomes" id="UP000196435">
    <property type="component" value="Unassembled WGS sequence"/>
</dbReference>
<accession>A0A1N6MR29</accession>
<keyword evidence="4" id="KW-0012">Acyltransferase</keyword>
<dbReference type="GO" id="GO:0016747">
    <property type="term" value="F:acyltransferase activity, transferring groups other than amino-acyl groups"/>
    <property type="evidence" value="ECO:0007669"/>
    <property type="project" value="InterPro"/>
</dbReference>
<keyword evidence="4" id="KW-0808">Transferase</keyword>
<feature type="transmembrane region" description="Helical" evidence="1">
    <location>
        <begin position="12"/>
        <end position="34"/>
    </location>
</feature>
<feature type="transmembrane region" description="Helical" evidence="1">
    <location>
        <begin position="219"/>
        <end position="241"/>
    </location>
</feature>
<evidence type="ECO:0000259" key="2">
    <source>
        <dbReference type="Pfam" id="PF01757"/>
    </source>
</evidence>
<evidence type="ECO:0000313" key="3">
    <source>
        <dbReference type="EMBL" id="PHM27013.1"/>
    </source>
</evidence>
<feature type="transmembrane region" description="Helical" evidence="1">
    <location>
        <begin position="40"/>
        <end position="60"/>
    </location>
</feature>
<dbReference type="PANTHER" id="PTHR23028:SF53">
    <property type="entry name" value="ACYL_TRANSF_3 DOMAIN-CONTAINING PROTEIN"/>
    <property type="match status" value="1"/>
</dbReference>
<feature type="transmembrane region" description="Helical" evidence="1">
    <location>
        <begin position="253"/>
        <end position="275"/>
    </location>
</feature>
<keyword evidence="1" id="KW-1133">Transmembrane helix</keyword>
<protein>
    <submittedName>
        <fullName evidence="3 4">Acyltransferase</fullName>
    </submittedName>
</protein>
<dbReference type="Pfam" id="PF01757">
    <property type="entry name" value="Acyl_transf_3"/>
    <property type="match status" value="1"/>
</dbReference>
<keyword evidence="1" id="KW-0812">Transmembrane</keyword>
<organism evidence="4 5">
    <name type="scientific">Xenorhabdus innexi</name>
    <dbReference type="NCBI Taxonomy" id="290109"/>
    <lineage>
        <taxon>Bacteria</taxon>
        <taxon>Pseudomonadati</taxon>
        <taxon>Pseudomonadota</taxon>
        <taxon>Gammaproteobacteria</taxon>
        <taxon>Enterobacterales</taxon>
        <taxon>Morganellaceae</taxon>
        <taxon>Xenorhabdus</taxon>
    </lineage>
</organism>